<evidence type="ECO:0000313" key="2">
    <source>
        <dbReference type="EMBL" id="RJF94187.1"/>
    </source>
</evidence>
<dbReference type="AlphaFoldDB" id="A0A418WSK5"/>
<keyword evidence="3" id="KW-1185">Reference proteome</keyword>
<dbReference type="InterPro" id="IPR019301">
    <property type="entry name" value="Flagellar_prot_FlgJ_N"/>
</dbReference>
<reference evidence="2 3" key="1">
    <citation type="submission" date="2018-09" db="EMBL/GenBank/DDBJ databases">
        <authorList>
            <person name="Zhu H."/>
        </authorList>
    </citation>
    <scope>NUCLEOTIDE SEQUENCE [LARGE SCALE GENOMIC DNA]</scope>
    <source>
        <strain evidence="2 3">K2R01-6</strain>
    </source>
</reference>
<dbReference type="OrthoDB" id="8481704at2"/>
<evidence type="ECO:0000313" key="3">
    <source>
        <dbReference type="Proteomes" id="UP000286100"/>
    </source>
</evidence>
<sequence length="64" mass="6807">MIGSMRASSLGDDLFGSEATNQFREMSDARLADSMAEKGAFGIAEMLISQLGKHLSVDEGTPVK</sequence>
<name>A0A418WSK5_9SPHN</name>
<gene>
    <name evidence="2" type="ORF">D3876_02485</name>
</gene>
<comment type="caution">
    <text evidence="2">The sequence shown here is derived from an EMBL/GenBank/DDBJ whole genome shotgun (WGS) entry which is preliminary data.</text>
</comment>
<dbReference type="EMBL" id="QYUM01000002">
    <property type="protein sequence ID" value="RJF94187.1"/>
    <property type="molecule type" value="Genomic_DNA"/>
</dbReference>
<organism evidence="2 3">
    <name type="scientific">Sphingomonas cavernae</name>
    <dbReference type="NCBI Taxonomy" id="2320861"/>
    <lineage>
        <taxon>Bacteria</taxon>
        <taxon>Pseudomonadati</taxon>
        <taxon>Pseudomonadota</taxon>
        <taxon>Alphaproteobacteria</taxon>
        <taxon>Sphingomonadales</taxon>
        <taxon>Sphingomonadaceae</taxon>
        <taxon>Sphingomonas</taxon>
    </lineage>
</organism>
<feature type="domain" description="Flagellar protein FlgJ N-terminal" evidence="1">
    <location>
        <begin position="4"/>
        <end position="50"/>
    </location>
</feature>
<accession>A0A418WSK5</accession>
<dbReference type="Proteomes" id="UP000286100">
    <property type="component" value="Unassembled WGS sequence"/>
</dbReference>
<proteinExistence type="predicted"/>
<dbReference type="Pfam" id="PF10135">
    <property type="entry name" value="Rod-binding"/>
    <property type="match status" value="1"/>
</dbReference>
<protein>
    <recommendedName>
        <fullName evidence="1">Flagellar protein FlgJ N-terminal domain-containing protein</fullName>
    </recommendedName>
</protein>
<evidence type="ECO:0000259" key="1">
    <source>
        <dbReference type="Pfam" id="PF10135"/>
    </source>
</evidence>